<evidence type="ECO:0000256" key="6">
    <source>
        <dbReference type="ARBA" id="ARBA00023288"/>
    </source>
</evidence>
<evidence type="ECO:0000256" key="2">
    <source>
        <dbReference type="ARBA" id="ARBA00008610"/>
    </source>
</evidence>
<gene>
    <name evidence="9" type="ORF">FFV09_04815</name>
</gene>
<dbReference type="InterPro" id="IPR028082">
    <property type="entry name" value="Peripla_BP_I"/>
</dbReference>
<keyword evidence="5" id="KW-0472">Membrane</keyword>
<dbReference type="PROSITE" id="PS51257">
    <property type="entry name" value="PROKAR_LIPOPROTEIN"/>
    <property type="match status" value="1"/>
</dbReference>
<dbReference type="Gene3D" id="3.40.50.2300">
    <property type="match status" value="2"/>
</dbReference>
<keyword evidence="10" id="KW-1185">Reference proteome</keyword>
<dbReference type="InterPro" id="IPR050957">
    <property type="entry name" value="BMP_lipoprotein"/>
</dbReference>
<dbReference type="InterPro" id="IPR003760">
    <property type="entry name" value="PnrA-like"/>
</dbReference>
<keyword evidence="3" id="KW-1003">Cell membrane</keyword>
<dbReference type="KEGG" id="saca:FFV09_04815"/>
<keyword evidence="6" id="KW-0449">Lipoprotein</keyword>
<evidence type="ECO:0000313" key="10">
    <source>
        <dbReference type="Proteomes" id="UP000316968"/>
    </source>
</evidence>
<dbReference type="RefSeq" id="WP_141446624.1">
    <property type="nucleotide sequence ID" value="NZ_CP041217.1"/>
</dbReference>
<dbReference type="Pfam" id="PF02608">
    <property type="entry name" value="Bmp"/>
    <property type="match status" value="1"/>
</dbReference>
<evidence type="ECO:0000313" key="9">
    <source>
        <dbReference type="EMBL" id="QDH20238.1"/>
    </source>
</evidence>
<sequence>MQKVKLAKHLTWITALASLLLLSACGSQETPAASAAERPEVGVVLSDVGLGDQSYSDAAFRGLVKARDDQGILFDYREIDRAGSYDEAFKQLIEKDNDLIIGLGYMVKESLETAAKAHPDKQFLIVDDTSELPNVASLTFKEEEGSYLAGVAAGLASKSGKVGFLGGVESDLLKKFQFGYEQGVKAANPAATVKSVYAGDFGDSKLGSTIASSMMQTDGIDVIYAAAGLTGVGALQEAERQGKYAIGVDTDQFFIAEKAVITSMVKNVDNAIFTAVGTFNDNKGTFPQKDMVFGLKEEGVGIAPIRAVTLTPQQQAQIEELTKSLISGEIAIQLP</sequence>
<dbReference type="PANTHER" id="PTHR34296:SF2">
    <property type="entry name" value="ABC TRANSPORTER GUANOSINE-BINDING PROTEIN NUPN"/>
    <property type="match status" value="1"/>
</dbReference>
<evidence type="ECO:0000259" key="8">
    <source>
        <dbReference type="Pfam" id="PF02608"/>
    </source>
</evidence>
<dbReference type="EMBL" id="CP041217">
    <property type="protein sequence ID" value="QDH20238.1"/>
    <property type="molecule type" value="Genomic_DNA"/>
</dbReference>
<proteinExistence type="inferred from homology"/>
<feature type="domain" description="ABC transporter substrate-binding protein PnrA-like" evidence="8">
    <location>
        <begin position="43"/>
        <end position="331"/>
    </location>
</feature>
<comment type="similarity">
    <text evidence="2">Belongs to the BMP lipoprotein family.</text>
</comment>
<accession>A0A4Y6UUK6</accession>
<organism evidence="9 10">
    <name type="scientific">Saccharibacillus brassicae</name>
    <dbReference type="NCBI Taxonomy" id="2583377"/>
    <lineage>
        <taxon>Bacteria</taxon>
        <taxon>Bacillati</taxon>
        <taxon>Bacillota</taxon>
        <taxon>Bacilli</taxon>
        <taxon>Bacillales</taxon>
        <taxon>Paenibacillaceae</taxon>
        <taxon>Saccharibacillus</taxon>
    </lineage>
</organism>
<dbReference type="SUPFAM" id="SSF53822">
    <property type="entry name" value="Periplasmic binding protein-like I"/>
    <property type="match status" value="1"/>
</dbReference>
<dbReference type="AlphaFoldDB" id="A0A4Y6UUK6"/>
<name>A0A4Y6UUK6_SACBS</name>
<dbReference type="GO" id="GO:0005886">
    <property type="term" value="C:plasma membrane"/>
    <property type="evidence" value="ECO:0007669"/>
    <property type="project" value="UniProtKB-SubCell"/>
</dbReference>
<feature type="signal peptide" evidence="7">
    <location>
        <begin position="1"/>
        <end position="32"/>
    </location>
</feature>
<dbReference type="PANTHER" id="PTHR34296">
    <property type="entry name" value="TRANSCRIPTIONAL ACTIVATOR PROTEIN MED"/>
    <property type="match status" value="1"/>
</dbReference>
<evidence type="ECO:0000256" key="4">
    <source>
        <dbReference type="ARBA" id="ARBA00022729"/>
    </source>
</evidence>
<keyword evidence="4 7" id="KW-0732">Signal</keyword>
<evidence type="ECO:0000256" key="7">
    <source>
        <dbReference type="SAM" id="SignalP"/>
    </source>
</evidence>
<comment type="subcellular location">
    <subcellularLocation>
        <location evidence="1">Cell membrane</location>
        <topology evidence="1">Lipid-anchor</topology>
    </subcellularLocation>
</comment>
<evidence type="ECO:0000256" key="1">
    <source>
        <dbReference type="ARBA" id="ARBA00004193"/>
    </source>
</evidence>
<protein>
    <submittedName>
        <fullName evidence="9">BMP family ABC transporter substrate-binding protein</fullName>
    </submittedName>
</protein>
<dbReference type="CDD" id="cd06354">
    <property type="entry name" value="PBP1_PrnA-like"/>
    <property type="match status" value="1"/>
</dbReference>
<evidence type="ECO:0000256" key="5">
    <source>
        <dbReference type="ARBA" id="ARBA00023136"/>
    </source>
</evidence>
<reference evidence="9 10" key="1">
    <citation type="submission" date="2019-06" db="EMBL/GenBank/DDBJ databases">
        <title>Saccharibacillus brassicae sp. nov., an endophytic bacterium isolated from Chinese cabbage seeds (Brassica pekinensis).</title>
        <authorList>
            <person name="Jiang L."/>
            <person name="Lee J."/>
            <person name="Kim S.W."/>
        </authorList>
    </citation>
    <scope>NUCLEOTIDE SEQUENCE [LARGE SCALE GENOMIC DNA]</scope>
    <source>
        <strain evidence="10">KCTC 43072 / ATSA2</strain>
    </source>
</reference>
<dbReference type="OrthoDB" id="9784230at2"/>
<dbReference type="Proteomes" id="UP000316968">
    <property type="component" value="Chromosome"/>
</dbReference>
<evidence type="ECO:0000256" key="3">
    <source>
        <dbReference type="ARBA" id="ARBA00022475"/>
    </source>
</evidence>
<feature type="chain" id="PRO_5038904445" evidence="7">
    <location>
        <begin position="33"/>
        <end position="335"/>
    </location>
</feature>